<dbReference type="EMBL" id="ANIZ01000980">
    <property type="protein sequence ID" value="ETI50766.1"/>
    <property type="molecule type" value="Genomic_DNA"/>
</dbReference>
<dbReference type="AlphaFoldDB" id="V9FI48"/>
<organism evidence="1 2">
    <name type="scientific">Phytophthora nicotianae P1569</name>
    <dbReference type="NCBI Taxonomy" id="1317065"/>
    <lineage>
        <taxon>Eukaryota</taxon>
        <taxon>Sar</taxon>
        <taxon>Stramenopiles</taxon>
        <taxon>Oomycota</taxon>
        <taxon>Peronosporomycetes</taxon>
        <taxon>Peronosporales</taxon>
        <taxon>Peronosporaceae</taxon>
        <taxon>Phytophthora</taxon>
    </lineage>
</organism>
<gene>
    <name evidence="1" type="ORF">F443_05762</name>
</gene>
<dbReference type="Proteomes" id="UP000018721">
    <property type="component" value="Unassembled WGS sequence"/>
</dbReference>
<dbReference type="HOGENOM" id="CLU_2189180_0_0_1"/>
<evidence type="ECO:0000313" key="2">
    <source>
        <dbReference type="Proteomes" id="UP000018721"/>
    </source>
</evidence>
<proteinExistence type="predicted"/>
<evidence type="ECO:0000313" key="1">
    <source>
        <dbReference type="EMBL" id="ETI50766.1"/>
    </source>
</evidence>
<name>V9FI48_PHYNI</name>
<protein>
    <submittedName>
        <fullName evidence="1">Uncharacterized protein</fullName>
    </submittedName>
</protein>
<accession>V9FI48</accession>
<keyword evidence="2" id="KW-1185">Reference proteome</keyword>
<comment type="caution">
    <text evidence="1">The sequence shown here is derived from an EMBL/GenBank/DDBJ whole genome shotgun (WGS) entry which is preliminary data.</text>
</comment>
<sequence length="109" mass="12770">MQFTSVEHKGYYLSCSQLFDDFLPRFSRYLVLELKDKSDTTRPEVRMLLPVGSVNEGSDGMVDIVMPCEPDSRVEVVWYDMHRRLRNRDNRCEIAAGSCLYPSREERTE</sequence>
<reference evidence="1 2" key="1">
    <citation type="submission" date="2013-11" db="EMBL/GenBank/DDBJ databases">
        <title>The Genome Sequence of Phytophthora parasitica P1569.</title>
        <authorList>
            <consortium name="The Broad Institute Genomics Platform"/>
            <person name="Russ C."/>
            <person name="Tyler B."/>
            <person name="Panabieres F."/>
            <person name="Shan W."/>
            <person name="Tripathy S."/>
            <person name="Grunwald N."/>
            <person name="Machado M."/>
            <person name="Johnson C.S."/>
            <person name="Arredondo F."/>
            <person name="Hong C."/>
            <person name="Coffey M."/>
            <person name="Young S.K."/>
            <person name="Zeng Q."/>
            <person name="Gargeya S."/>
            <person name="Fitzgerald M."/>
            <person name="Abouelleil A."/>
            <person name="Alvarado L."/>
            <person name="Chapman S.B."/>
            <person name="Gainer-Dewar J."/>
            <person name="Goldberg J."/>
            <person name="Griggs A."/>
            <person name="Gujja S."/>
            <person name="Hansen M."/>
            <person name="Howarth C."/>
            <person name="Imamovic A."/>
            <person name="Ireland A."/>
            <person name="Larimer J."/>
            <person name="McCowan C."/>
            <person name="Murphy C."/>
            <person name="Pearson M."/>
            <person name="Poon T.W."/>
            <person name="Priest M."/>
            <person name="Roberts A."/>
            <person name="Saif S."/>
            <person name="Shea T."/>
            <person name="Sykes S."/>
            <person name="Wortman J."/>
            <person name="Nusbaum C."/>
            <person name="Birren B."/>
        </authorList>
    </citation>
    <scope>NUCLEOTIDE SEQUENCE [LARGE SCALE GENOMIC DNA]</scope>
    <source>
        <strain evidence="1 2">P1569</strain>
    </source>
</reference>